<comment type="caution">
    <text evidence="3">The sequence shown here is derived from an EMBL/GenBank/DDBJ whole genome shotgun (WGS) entry which is preliminary data.</text>
</comment>
<feature type="region of interest" description="Disordered" evidence="1">
    <location>
        <begin position="148"/>
        <end position="191"/>
    </location>
</feature>
<sequence>MIGDEDVLDGTDNPVERWERTRFHRKRDVLVAAVIAVAALVGGLLLWQSSDIRATTSETAGSPMTSPARPPVFPPSLAEVWRARSPATPEPVTVGPAVVTGNGGEVAGRDPLTGDVRWRYNRDLPLCTVSSAWQLAIAVYAKKDNLLPDGDPRKAGGCSEVTALWPETGQRGRPARQDEQRDSPYLGTRNSDAELGTRLLSDGTYLTTTGAHLLTTWRSDLVLTMEYGKVGAIQNPDKQPRNGCEYGTTAVVTGKIAVVERCPTDPGDRVTVYKATGEDDSEKPVVVSSVVVGNGAKVVAMSEQCRLDASQPDEVQQCTAVALPNPNRLVLLNEKGSQIRSYPLDIGPGDLRGDPADHVMSVNRVTGAVYWFTGSRTIALSLDDLRPLWTIDDAMGPGTAFAGKILVPVKGAIEVLNPATGEIVATTPLDREGYDGEITMSASGPMVFEQRGDTLVALR</sequence>
<keyword evidence="2" id="KW-1133">Transmembrane helix</keyword>
<protein>
    <submittedName>
        <fullName evidence="3">Uncharacterized protein</fullName>
    </submittedName>
</protein>
<keyword evidence="2" id="KW-0472">Membrane</keyword>
<feature type="transmembrane region" description="Helical" evidence="2">
    <location>
        <begin position="29"/>
        <end position="47"/>
    </location>
</feature>
<evidence type="ECO:0000256" key="1">
    <source>
        <dbReference type="SAM" id="MobiDB-lite"/>
    </source>
</evidence>
<gene>
    <name evidence="3" type="ORF">FHR82_007665</name>
</gene>
<dbReference type="Proteomes" id="UP000520767">
    <property type="component" value="Unassembled WGS sequence"/>
</dbReference>
<reference evidence="3 4" key="1">
    <citation type="submission" date="2020-08" db="EMBL/GenBank/DDBJ databases">
        <title>Genomic Encyclopedia of Type Strains, Phase III (KMG-III): the genomes of soil and plant-associated and newly described type strains.</title>
        <authorList>
            <person name="Whitman W."/>
        </authorList>
    </citation>
    <scope>NUCLEOTIDE SEQUENCE [LARGE SCALE GENOMIC DNA]</scope>
    <source>
        <strain evidence="3 4">CECT 8960</strain>
    </source>
</reference>
<keyword evidence="2" id="KW-0812">Transmembrane</keyword>
<dbReference type="AlphaFoldDB" id="A0A7W7QD01"/>
<evidence type="ECO:0000313" key="4">
    <source>
        <dbReference type="Proteomes" id="UP000520767"/>
    </source>
</evidence>
<evidence type="ECO:0000256" key="2">
    <source>
        <dbReference type="SAM" id="Phobius"/>
    </source>
</evidence>
<keyword evidence="4" id="KW-1185">Reference proteome</keyword>
<proteinExistence type="predicted"/>
<dbReference type="EMBL" id="JACHJQ010000009">
    <property type="protein sequence ID" value="MBB4911405.1"/>
    <property type="molecule type" value="Genomic_DNA"/>
</dbReference>
<accession>A0A7W7QD01</accession>
<dbReference type="RefSeq" id="WP_184815398.1">
    <property type="nucleotide sequence ID" value="NZ_JACHJQ010000009.1"/>
</dbReference>
<dbReference type="InterPro" id="IPR011047">
    <property type="entry name" value="Quinoprotein_ADH-like_sf"/>
</dbReference>
<feature type="region of interest" description="Disordered" evidence="1">
    <location>
        <begin position="86"/>
        <end position="106"/>
    </location>
</feature>
<name>A0A7W7QD01_9PSEU</name>
<organism evidence="3 4">
    <name type="scientific">Actinophytocola algeriensis</name>
    <dbReference type="NCBI Taxonomy" id="1768010"/>
    <lineage>
        <taxon>Bacteria</taxon>
        <taxon>Bacillati</taxon>
        <taxon>Actinomycetota</taxon>
        <taxon>Actinomycetes</taxon>
        <taxon>Pseudonocardiales</taxon>
        <taxon>Pseudonocardiaceae</taxon>
    </lineage>
</organism>
<evidence type="ECO:0000313" key="3">
    <source>
        <dbReference type="EMBL" id="MBB4911405.1"/>
    </source>
</evidence>
<dbReference type="SUPFAM" id="SSF50998">
    <property type="entry name" value="Quinoprotein alcohol dehydrogenase-like"/>
    <property type="match status" value="1"/>
</dbReference>